<evidence type="ECO:0000256" key="5">
    <source>
        <dbReference type="ARBA" id="ARBA00022803"/>
    </source>
</evidence>
<dbReference type="Proteomes" id="UP000186804">
    <property type="component" value="Unassembled WGS sequence"/>
</dbReference>
<dbReference type="Pfam" id="PF13174">
    <property type="entry name" value="TPR_6"/>
    <property type="match status" value="1"/>
</dbReference>
<dbReference type="RefSeq" id="XP_067068127.1">
    <property type="nucleotide sequence ID" value="XM_067211278.1"/>
</dbReference>
<keyword evidence="9" id="KW-1185">Reference proteome</keyword>
<dbReference type="GO" id="GO:0005680">
    <property type="term" value="C:anaphase-promoting complex"/>
    <property type="evidence" value="ECO:0007669"/>
    <property type="project" value="TreeGrafter"/>
</dbReference>
<dbReference type="AlphaFoldDB" id="A0A1J4MPU5"/>
<keyword evidence="5 7" id="KW-0802">TPR repeat</keyword>
<evidence type="ECO:0000256" key="2">
    <source>
        <dbReference type="ARBA" id="ARBA00022737"/>
    </source>
</evidence>
<evidence type="ECO:0000256" key="4">
    <source>
        <dbReference type="ARBA" id="ARBA00022786"/>
    </source>
</evidence>
<comment type="caution">
    <text evidence="8">The sequence shown here is derived from an EMBL/GenBank/DDBJ whole genome shotgun (WGS) entry which is preliminary data.</text>
</comment>
<dbReference type="GO" id="GO:0005737">
    <property type="term" value="C:cytoplasm"/>
    <property type="evidence" value="ECO:0007669"/>
    <property type="project" value="TreeGrafter"/>
</dbReference>
<dbReference type="GO" id="GO:0016567">
    <property type="term" value="P:protein ubiquitination"/>
    <property type="evidence" value="ECO:0007669"/>
    <property type="project" value="TreeGrafter"/>
</dbReference>
<dbReference type="PROSITE" id="PS50005">
    <property type="entry name" value="TPR"/>
    <property type="match status" value="1"/>
</dbReference>
<dbReference type="PANTHER" id="PTHR12558:SF9">
    <property type="entry name" value="CELL DIVISION CYCLE PROTEIN 16 HOMOLOG"/>
    <property type="match status" value="1"/>
</dbReference>
<accession>A0A1J4MPU5</accession>
<keyword evidence="2" id="KW-0677">Repeat</keyword>
<dbReference type="GeneID" id="92365224"/>
<keyword evidence="6" id="KW-0131">Cell cycle</keyword>
<gene>
    <name evidence="8" type="ORF">cand_010390</name>
</gene>
<evidence type="ECO:0000256" key="7">
    <source>
        <dbReference type="PROSITE-ProRule" id="PRU00339"/>
    </source>
</evidence>
<dbReference type="SUPFAM" id="SSF48452">
    <property type="entry name" value="TPR-like"/>
    <property type="match status" value="2"/>
</dbReference>
<evidence type="ECO:0000256" key="6">
    <source>
        <dbReference type="ARBA" id="ARBA00023306"/>
    </source>
</evidence>
<name>A0A1J4MPU5_9CRYT</name>
<dbReference type="PANTHER" id="PTHR12558">
    <property type="entry name" value="CELL DIVISION CYCLE 16,23,27"/>
    <property type="match status" value="1"/>
</dbReference>
<keyword evidence="1" id="KW-0132">Cell division</keyword>
<dbReference type="GO" id="GO:0051301">
    <property type="term" value="P:cell division"/>
    <property type="evidence" value="ECO:0007669"/>
    <property type="project" value="UniProtKB-KW"/>
</dbReference>
<dbReference type="GO" id="GO:0031145">
    <property type="term" value="P:anaphase-promoting complex-dependent catabolic process"/>
    <property type="evidence" value="ECO:0007669"/>
    <property type="project" value="TreeGrafter"/>
</dbReference>
<keyword evidence="4" id="KW-0833">Ubl conjugation pathway</keyword>
<dbReference type="VEuPathDB" id="CryptoDB:cand_010390"/>
<evidence type="ECO:0000256" key="1">
    <source>
        <dbReference type="ARBA" id="ARBA00022618"/>
    </source>
</evidence>
<evidence type="ECO:0000313" key="9">
    <source>
        <dbReference type="Proteomes" id="UP000186804"/>
    </source>
</evidence>
<protein>
    <submittedName>
        <fullName evidence="8">TPR repeat-containing protein</fullName>
    </submittedName>
</protein>
<dbReference type="EMBL" id="LRBS01000067">
    <property type="protein sequence ID" value="OII76281.1"/>
    <property type="molecule type" value="Genomic_DNA"/>
</dbReference>
<dbReference type="GO" id="GO:0045842">
    <property type="term" value="P:positive regulation of mitotic metaphase/anaphase transition"/>
    <property type="evidence" value="ECO:0007669"/>
    <property type="project" value="TreeGrafter"/>
</dbReference>
<dbReference type="InterPro" id="IPR019734">
    <property type="entry name" value="TPR_rpt"/>
</dbReference>
<keyword evidence="3" id="KW-0498">Mitosis</keyword>
<dbReference type="OrthoDB" id="10006270at2759"/>
<reference evidence="8 9" key="1">
    <citation type="submission" date="2016-10" db="EMBL/GenBank/DDBJ databases">
        <title>Reductive evolution of mitochondrial metabolism and differential evolution of invasion-related proteins in Cryptosporidium.</title>
        <authorList>
            <person name="Liu S."/>
            <person name="Roellig D.M."/>
            <person name="Guo Y."/>
            <person name="Li N."/>
            <person name="Frace M.A."/>
            <person name="Tang K."/>
            <person name="Zhang L."/>
            <person name="Feng Y."/>
            <person name="Xiao L."/>
        </authorList>
    </citation>
    <scope>NUCLEOTIDE SEQUENCE [LARGE SCALE GENOMIC DNA]</scope>
    <source>
        <strain evidence="8">30847</strain>
    </source>
</reference>
<dbReference type="Gene3D" id="1.25.40.10">
    <property type="entry name" value="Tetratricopeptide repeat domain"/>
    <property type="match status" value="2"/>
</dbReference>
<feature type="repeat" description="TPR" evidence="7">
    <location>
        <begin position="563"/>
        <end position="596"/>
    </location>
</feature>
<dbReference type="SMART" id="SM00028">
    <property type="entry name" value="TPR"/>
    <property type="match status" value="4"/>
</dbReference>
<organism evidence="8 9">
    <name type="scientific">Cryptosporidium andersoni</name>
    <dbReference type="NCBI Taxonomy" id="117008"/>
    <lineage>
        <taxon>Eukaryota</taxon>
        <taxon>Sar</taxon>
        <taxon>Alveolata</taxon>
        <taxon>Apicomplexa</taxon>
        <taxon>Conoidasida</taxon>
        <taxon>Coccidia</taxon>
        <taxon>Eucoccidiorida</taxon>
        <taxon>Eimeriorina</taxon>
        <taxon>Cryptosporidiidae</taxon>
        <taxon>Cryptosporidium</taxon>
    </lineage>
</organism>
<evidence type="ECO:0000313" key="8">
    <source>
        <dbReference type="EMBL" id="OII76281.1"/>
    </source>
</evidence>
<dbReference type="InterPro" id="IPR011990">
    <property type="entry name" value="TPR-like_helical_dom_sf"/>
</dbReference>
<proteinExistence type="predicted"/>
<evidence type="ECO:0000256" key="3">
    <source>
        <dbReference type="ARBA" id="ARBA00022776"/>
    </source>
</evidence>
<sequence>MDITSSNIYDYIDSCKNSGNYNQCIFWYDILFSLELNQASENFKNNLKYNYGKKNKSDYLDILLDENYCKIHKSNDSKTTKYLLNMASLYMLDKQYLAAYSILHNIDNDEVNNEDNIEIFNDKISNSAEKLYLEAQYLYSVHQYEECLSLIESSMDLSNYDPLTSSTIHTMAADAFISIGNIEHSILLYETALYESIYAIEALEYLLFLPYCSDNKKYSIVSNLINMPIESIDKNWISKYIHPYTILTNKITSPKSLMTSRASSPTRKKEKRLLPTSPIGVSSKISMNNNYIQILKNTYNILTSQKTINDFQILTNIAQQGYSEFGLKIATLYINRFITSYNLNSAYITGYKLWNILFKNQNDLNLCDVSTIFNSKYNYFELSSNTLCNFIQIFGICIISKIYTEANIYRYKSIGEDNEYLALLEAFLIMLRKSGGEVETIRKACKDGNLVFSIKLANAKYYARNADDINYGANFCGITSGNTGNFGSSENNLLSIKDTWYKKIFPSNNIASTYLFIKGCYLFSCAIKNIKLGKTKMAQDIKSMLRTSMYCLKRSIHFNFLIFPSYYLWGNIYAALGQWDDAMAIFRRMVRLFPSANLSITSTISLLLQRINLEKEIKTNELINQCISWANKAILINKNFPIIQNSLGLCSYYEEKYDIAIGYFQRALIYLANNYNTDSDHHFISEIILQDHNYSLNYNSTLYISNPLSYIITINLSISYLMGGHYGNAIDCLESLSINNRYLHPVIAEINILQNIYISLAISHHLLGNIKEAYHYYQQCLSLPYEQEILDYNIDINDHHQNNYDIESTLLGSKTEQHTATILRCIYQLYDSIISEDIV</sequence>